<name>A0ACC1PEN2_9APHY</name>
<dbReference type="Proteomes" id="UP001144978">
    <property type="component" value="Unassembled WGS sequence"/>
</dbReference>
<evidence type="ECO:0000313" key="2">
    <source>
        <dbReference type="Proteomes" id="UP001144978"/>
    </source>
</evidence>
<dbReference type="EMBL" id="JANSHE010002620">
    <property type="protein sequence ID" value="KAJ2990534.1"/>
    <property type="molecule type" value="Genomic_DNA"/>
</dbReference>
<evidence type="ECO:0000313" key="1">
    <source>
        <dbReference type="EMBL" id="KAJ2990534.1"/>
    </source>
</evidence>
<gene>
    <name evidence="1" type="ORF">NUW54_g8441</name>
</gene>
<organism evidence="1 2">
    <name type="scientific">Trametes sanguinea</name>
    <dbReference type="NCBI Taxonomy" id="158606"/>
    <lineage>
        <taxon>Eukaryota</taxon>
        <taxon>Fungi</taxon>
        <taxon>Dikarya</taxon>
        <taxon>Basidiomycota</taxon>
        <taxon>Agaricomycotina</taxon>
        <taxon>Agaricomycetes</taxon>
        <taxon>Polyporales</taxon>
        <taxon>Polyporaceae</taxon>
        <taxon>Trametes</taxon>
    </lineage>
</organism>
<protein>
    <submittedName>
        <fullName evidence="1">Uncharacterized protein</fullName>
    </submittedName>
</protein>
<comment type="caution">
    <text evidence="1">The sequence shown here is derived from an EMBL/GenBank/DDBJ whole genome shotgun (WGS) entry which is preliminary data.</text>
</comment>
<sequence>MDNPQYYQPLSHALHAPVVSQPHPSPRQQYSSYASHHQTTVTNGAGPGNREEEEEEEEDDEEVVEEELDHHDADHPRQSASSHSSPRANAAQSQPGSTGCVFPDLDPAHARCSTN</sequence>
<reference evidence="1" key="1">
    <citation type="submission" date="2022-08" db="EMBL/GenBank/DDBJ databases">
        <title>Genome Sequence of Pycnoporus sanguineus.</title>
        <authorList>
            <person name="Buettner E."/>
        </authorList>
    </citation>
    <scope>NUCLEOTIDE SEQUENCE</scope>
    <source>
        <strain evidence="1">CG-C14</strain>
    </source>
</reference>
<keyword evidence="2" id="KW-1185">Reference proteome</keyword>
<accession>A0ACC1PEN2</accession>
<proteinExistence type="predicted"/>